<organism evidence="1 2">
    <name type="scientific">Pseudomonas nitroreducens</name>
    <dbReference type="NCBI Taxonomy" id="46680"/>
    <lineage>
        <taxon>Bacteria</taxon>
        <taxon>Pseudomonadati</taxon>
        <taxon>Pseudomonadota</taxon>
        <taxon>Gammaproteobacteria</taxon>
        <taxon>Pseudomonadales</taxon>
        <taxon>Pseudomonadaceae</taxon>
        <taxon>Pseudomonas</taxon>
    </lineage>
</organism>
<name>A0A7W7KMC5_PSENT</name>
<accession>A0A7W7KMC5</accession>
<evidence type="ECO:0000313" key="1">
    <source>
        <dbReference type="EMBL" id="MBB4865451.1"/>
    </source>
</evidence>
<sequence>MDQKPLELKSYEDLLAQEGFQETLAFHPKADRRFEKVLWPYQFLDMAPCGISSCRQKHLRGYLVQSSDGLITNIGNRCGLREFGVDFTRDRKRVDDLVAQHRREESIRATIRSLPTMISELEQIERDYKLLSQLKNRLFGALDMTLFQHLKDRANRDEHTIKRMVRRTQAEVQAYLATNSNVNFERDRESIQYKEEVVAVLEGLAFVRARFKDIVDVGVITPLRNLQKTKESDIPLMTKRELMSNSKWIGDLPAKMNQTRDIIAAGWRFFTRDNIMKLKLLGADSKVLMLYCADLPK</sequence>
<comment type="caution">
    <text evidence="1">The sequence shown here is derived from an EMBL/GenBank/DDBJ whole genome shotgun (WGS) entry which is preliminary data.</text>
</comment>
<dbReference type="EMBL" id="JACHLI010000018">
    <property type="protein sequence ID" value="MBB4865451.1"/>
    <property type="molecule type" value="Genomic_DNA"/>
</dbReference>
<dbReference type="RefSeq" id="WP_184592953.1">
    <property type="nucleotide sequence ID" value="NZ_JACHLI010000018.1"/>
</dbReference>
<protein>
    <submittedName>
        <fullName evidence="1">Uncharacterized protein</fullName>
    </submittedName>
</protein>
<evidence type="ECO:0000313" key="2">
    <source>
        <dbReference type="Proteomes" id="UP000566995"/>
    </source>
</evidence>
<dbReference type="AlphaFoldDB" id="A0A7W7KMC5"/>
<reference evidence="1 2" key="1">
    <citation type="submission" date="2020-08" db="EMBL/GenBank/DDBJ databases">
        <title>Functional genomics of gut bacteria from endangered species of beetles.</title>
        <authorList>
            <person name="Carlos-Shanley C."/>
        </authorList>
    </citation>
    <scope>NUCLEOTIDE SEQUENCE [LARGE SCALE GENOMIC DNA]</scope>
    <source>
        <strain evidence="1 2">S00179</strain>
    </source>
</reference>
<gene>
    <name evidence="1" type="ORF">HNP46_004332</name>
</gene>
<dbReference type="Proteomes" id="UP000566995">
    <property type="component" value="Unassembled WGS sequence"/>
</dbReference>
<proteinExistence type="predicted"/>